<dbReference type="PROSITE" id="PS50113">
    <property type="entry name" value="PAC"/>
    <property type="match status" value="2"/>
</dbReference>
<evidence type="ECO:0000313" key="6">
    <source>
        <dbReference type="Proteomes" id="UP000190750"/>
    </source>
</evidence>
<dbReference type="AlphaFoldDB" id="A0A1T1AR29"/>
<evidence type="ECO:0000259" key="2">
    <source>
        <dbReference type="PROSITE" id="PS50113"/>
    </source>
</evidence>
<dbReference type="Gene3D" id="3.30.450.20">
    <property type="entry name" value="PAS domain"/>
    <property type="match status" value="3"/>
</dbReference>
<dbReference type="FunFam" id="3.30.70.270:FF:000001">
    <property type="entry name" value="Diguanylate cyclase domain protein"/>
    <property type="match status" value="1"/>
</dbReference>
<dbReference type="InterPro" id="IPR001633">
    <property type="entry name" value="EAL_dom"/>
</dbReference>
<dbReference type="PROSITE" id="PS50112">
    <property type="entry name" value="PAS"/>
    <property type="match status" value="2"/>
</dbReference>
<dbReference type="NCBIfam" id="TIGR00229">
    <property type="entry name" value="sensory_box"/>
    <property type="match status" value="2"/>
</dbReference>
<dbReference type="CDD" id="cd01949">
    <property type="entry name" value="GGDEF"/>
    <property type="match status" value="1"/>
</dbReference>
<dbReference type="SUPFAM" id="SSF55785">
    <property type="entry name" value="PYP-like sensor domain (PAS domain)"/>
    <property type="match status" value="3"/>
</dbReference>
<comment type="caution">
    <text evidence="5">The sequence shown here is derived from an EMBL/GenBank/DDBJ whole genome shotgun (WGS) entry which is preliminary data.</text>
</comment>
<feature type="domain" description="PAS" evidence="1">
    <location>
        <begin position="164"/>
        <end position="215"/>
    </location>
</feature>
<dbReference type="CDD" id="cd01948">
    <property type="entry name" value="EAL"/>
    <property type="match status" value="1"/>
</dbReference>
<dbReference type="InterPro" id="IPR035965">
    <property type="entry name" value="PAS-like_dom_sf"/>
</dbReference>
<feature type="domain" description="PAS" evidence="1">
    <location>
        <begin position="27"/>
        <end position="99"/>
    </location>
</feature>
<dbReference type="InterPro" id="IPR000700">
    <property type="entry name" value="PAS-assoc_C"/>
</dbReference>
<accession>A0A1T1AR29</accession>
<dbReference type="SMART" id="SM00086">
    <property type="entry name" value="PAC"/>
    <property type="match status" value="2"/>
</dbReference>
<dbReference type="Pfam" id="PF12860">
    <property type="entry name" value="PAS_7"/>
    <property type="match status" value="1"/>
</dbReference>
<dbReference type="CDD" id="cd00130">
    <property type="entry name" value="PAS"/>
    <property type="match status" value="2"/>
</dbReference>
<dbReference type="InterPro" id="IPR029787">
    <property type="entry name" value="Nucleotide_cyclase"/>
</dbReference>
<dbReference type="GO" id="GO:0003824">
    <property type="term" value="F:catalytic activity"/>
    <property type="evidence" value="ECO:0007669"/>
    <property type="project" value="UniProtKB-ARBA"/>
</dbReference>
<name>A0A1T1AR29_RHOFE</name>
<dbReference type="PROSITE" id="PS50887">
    <property type="entry name" value="GGDEF"/>
    <property type="match status" value="1"/>
</dbReference>
<dbReference type="SMART" id="SM00091">
    <property type="entry name" value="PAS"/>
    <property type="match status" value="3"/>
</dbReference>
<evidence type="ECO:0000313" key="5">
    <source>
        <dbReference type="EMBL" id="OOV06544.1"/>
    </source>
</evidence>
<dbReference type="InterPro" id="IPR052155">
    <property type="entry name" value="Biofilm_reg_signaling"/>
</dbReference>
<dbReference type="SUPFAM" id="SSF141868">
    <property type="entry name" value="EAL domain-like"/>
    <property type="match status" value="1"/>
</dbReference>
<dbReference type="PANTHER" id="PTHR44757">
    <property type="entry name" value="DIGUANYLATE CYCLASE DGCP"/>
    <property type="match status" value="1"/>
</dbReference>
<feature type="domain" description="PAC" evidence="2">
    <location>
        <begin position="370"/>
        <end position="423"/>
    </location>
</feature>
<dbReference type="PROSITE" id="PS50883">
    <property type="entry name" value="EAL"/>
    <property type="match status" value="1"/>
</dbReference>
<dbReference type="STRING" id="28066.RF819_07170"/>
<proteinExistence type="predicted"/>
<dbReference type="RefSeq" id="WP_078364343.1">
    <property type="nucleotide sequence ID" value="NZ_MTJN01000002.1"/>
</dbReference>
<evidence type="ECO:0000259" key="4">
    <source>
        <dbReference type="PROSITE" id="PS50887"/>
    </source>
</evidence>
<feature type="domain" description="PAC" evidence="2">
    <location>
        <begin position="103"/>
        <end position="156"/>
    </location>
</feature>
<evidence type="ECO:0000259" key="1">
    <source>
        <dbReference type="PROSITE" id="PS50112"/>
    </source>
</evidence>
<dbReference type="InterPro" id="IPR013655">
    <property type="entry name" value="PAS_fold_3"/>
</dbReference>
<dbReference type="Gene3D" id="3.20.20.450">
    <property type="entry name" value="EAL domain"/>
    <property type="match status" value="1"/>
</dbReference>
<dbReference type="InterPro" id="IPR001610">
    <property type="entry name" value="PAC"/>
</dbReference>
<dbReference type="SMART" id="SM00267">
    <property type="entry name" value="GGDEF"/>
    <property type="match status" value="1"/>
</dbReference>
<organism evidence="5 6">
    <name type="scientific">Rhodoferax fermentans</name>
    <dbReference type="NCBI Taxonomy" id="28066"/>
    <lineage>
        <taxon>Bacteria</taxon>
        <taxon>Pseudomonadati</taxon>
        <taxon>Pseudomonadota</taxon>
        <taxon>Betaproteobacteria</taxon>
        <taxon>Burkholderiales</taxon>
        <taxon>Comamonadaceae</taxon>
        <taxon>Rhodoferax</taxon>
    </lineage>
</organism>
<sequence length="862" mass="96426">MNNIKSFLHDASLARQSTQDVVRDEASHNPWRLALEGLQAGIWDWNVLTGEQYHSPRWEQQLGYSGHELDASYHAFISRVHPEDLPALQTAMADYLEGRSSHYAIELRLRCKDGRWTWIGASGIAVSRDAQGRPTRIIGTHNDITQRKEAEQALMELNTNLQETTRLLRTTLDHISQGIFLLDADKRIIGFNPRVCELLEVPPEMLMARPTLTQFSAFQLSRGDFGEGELFVSENARAYVRSDGLGEPPAHYVRETRQGRMLEVRSRLLPDGGMVRTFTDVTDYVRTQQALQTNEARWRLALESTGDGLWDLTVPTGEEYLSPGLLRMYGFEEGDLRASLEDRDRHTHPDDLERVRRDRQDHLDGLTPTYSNEHRVLCKDGSWKWVLSRGMVISRDANGKALRMIGTHTDISKRKAAEATIWQQAHFDALTGLPNRRLMRERLAQEMKKCRRDGLKLALLFIDLDRFKEVNDTLGHDRGDLLLTEAAQRISHCLREVDTVARMGGDEFMVIVTELPQVADLEAVLHKLLGSLGGVFQLGLDQVFISASIGVTVYPDDALEIEGLLKNADQALYVAKAAGRNRFSYFTPALQEAAQWRAQLTRDMRLALVEQQFRVVYQPIVTLATGVIHKAEALLRWQHPTRGLINPGEFIPVAESSGLIGALGEWVFQQAADQVQAWRASLHPDFQISINKSPVQFENPDPLATPWIEQLRARGLGGDSIVVEITEGLLLSTSAGVTEQLLAMGDDGIQVSLDDFGTGYSSLAYLQKFHIDVIKIDQSFVRQLAPQSTNLALCQGIIAMAHALGIQVVAEGIETEQQRALLAAAGCDFGQGYFFSRPVSAAEFEQICGQIHVHPPTVNAAL</sequence>
<dbReference type="EMBL" id="MTJN01000002">
    <property type="protein sequence ID" value="OOV06544.1"/>
    <property type="molecule type" value="Genomic_DNA"/>
</dbReference>
<dbReference type="Pfam" id="PF08447">
    <property type="entry name" value="PAS_3"/>
    <property type="match status" value="2"/>
</dbReference>
<dbReference type="NCBIfam" id="TIGR00254">
    <property type="entry name" value="GGDEF"/>
    <property type="match status" value="1"/>
</dbReference>
<dbReference type="Proteomes" id="UP000190750">
    <property type="component" value="Unassembled WGS sequence"/>
</dbReference>
<keyword evidence="6" id="KW-1185">Reference proteome</keyword>
<dbReference type="OrthoDB" id="9813903at2"/>
<dbReference type="Pfam" id="PF00563">
    <property type="entry name" value="EAL"/>
    <property type="match status" value="1"/>
</dbReference>
<dbReference type="InterPro" id="IPR035919">
    <property type="entry name" value="EAL_sf"/>
</dbReference>
<feature type="domain" description="EAL" evidence="3">
    <location>
        <begin position="597"/>
        <end position="852"/>
    </location>
</feature>
<dbReference type="InterPro" id="IPR000160">
    <property type="entry name" value="GGDEF_dom"/>
</dbReference>
<feature type="domain" description="GGDEF" evidence="4">
    <location>
        <begin position="455"/>
        <end position="588"/>
    </location>
</feature>
<dbReference type="PANTHER" id="PTHR44757:SF2">
    <property type="entry name" value="BIOFILM ARCHITECTURE MAINTENANCE PROTEIN MBAA"/>
    <property type="match status" value="1"/>
</dbReference>
<gene>
    <name evidence="5" type="ORF">RF819_07170</name>
</gene>
<dbReference type="SUPFAM" id="SSF55073">
    <property type="entry name" value="Nucleotide cyclase"/>
    <property type="match status" value="1"/>
</dbReference>
<reference evidence="5 6" key="1">
    <citation type="submission" date="2017-01" db="EMBL/GenBank/DDBJ databases">
        <title>Genome sequencing of Rhodoferax fermentans JCM 7819.</title>
        <authorList>
            <person name="Kim Y.J."/>
            <person name="Farh M.E.-A."/>
            <person name="Yang D.-C."/>
        </authorList>
    </citation>
    <scope>NUCLEOTIDE SEQUENCE [LARGE SCALE GENOMIC DNA]</scope>
    <source>
        <strain evidence="5 6">JCM 7819</strain>
    </source>
</reference>
<dbReference type="InterPro" id="IPR043128">
    <property type="entry name" value="Rev_trsase/Diguanyl_cyclase"/>
</dbReference>
<dbReference type="SMART" id="SM00052">
    <property type="entry name" value="EAL"/>
    <property type="match status" value="1"/>
</dbReference>
<dbReference type="Pfam" id="PF00990">
    <property type="entry name" value="GGDEF"/>
    <property type="match status" value="1"/>
</dbReference>
<evidence type="ECO:0000259" key="3">
    <source>
        <dbReference type="PROSITE" id="PS50883"/>
    </source>
</evidence>
<dbReference type="InterPro" id="IPR000014">
    <property type="entry name" value="PAS"/>
</dbReference>
<dbReference type="Gene3D" id="3.30.70.270">
    <property type="match status" value="1"/>
</dbReference>
<protein>
    <submittedName>
        <fullName evidence="5">GGDEF domain-containing protein</fullName>
    </submittedName>
</protein>